<accession>A0A284RPU7</accession>
<feature type="compositionally biased region" description="Gly residues" evidence="1">
    <location>
        <begin position="94"/>
        <end position="103"/>
    </location>
</feature>
<gene>
    <name evidence="2" type="ORF">ARMOST_14174</name>
</gene>
<organism evidence="2 3">
    <name type="scientific">Armillaria ostoyae</name>
    <name type="common">Armillaria root rot fungus</name>
    <dbReference type="NCBI Taxonomy" id="47428"/>
    <lineage>
        <taxon>Eukaryota</taxon>
        <taxon>Fungi</taxon>
        <taxon>Dikarya</taxon>
        <taxon>Basidiomycota</taxon>
        <taxon>Agaricomycotina</taxon>
        <taxon>Agaricomycetes</taxon>
        <taxon>Agaricomycetidae</taxon>
        <taxon>Agaricales</taxon>
        <taxon>Marasmiineae</taxon>
        <taxon>Physalacriaceae</taxon>
        <taxon>Armillaria</taxon>
    </lineage>
</organism>
<feature type="region of interest" description="Disordered" evidence="1">
    <location>
        <begin position="51"/>
        <end position="173"/>
    </location>
</feature>
<feature type="compositionally biased region" description="Basic and acidic residues" evidence="1">
    <location>
        <begin position="106"/>
        <end position="124"/>
    </location>
</feature>
<proteinExistence type="predicted"/>
<name>A0A284RPU7_ARMOS</name>
<evidence type="ECO:0000313" key="2">
    <source>
        <dbReference type="EMBL" id="SJL10780.1"/>
    </source>
</evidence>
<evidence type="ECO:0000256" key="1">
    <source>
        <dbReference type="SAM" id="MobiDB-lite"/>
    </source>
</evidence>
<reference evidence="3" key="1">
    <citation type="journal article" date="2017" name="Nat. Ecol. Evol.">
        <title>Genome expansion and lineage-specific genetic innovations in the forest pathogenic fungi Armillaria.</title>
        <authorList>
            <person name="Sipos G."/>
            <person name="Prasanna A.N."/>
            <person name="Walter M.C."/>
            <person name="O'Connor E."/>
            <person name="Balint B."/>
            <person name="Krizsan K."/>
            <person name="Kiss B."/>
            <person name="Hess J."/>
            <person name="Varga T."/>
            <person name="Slot J."/>
            <person name="Riley R."/>
            <person name="Boka B."/>
            <person name="Rigling D."/>
            <person name="Barry K."/>
            <person name="Lee J."/>
            <person name="Mihaltcheva S."/>
            <person name="LaButti K."/>
            <person name="Lipzen A."/>
            <person name="Waldron R."/>
            <person name="Moloney N.M."/>
            <person name="Sperisen C."/>
            <person name="Kredics L."/>
            <person name="Vagvoelgyi C."/>
            <person name="Patrignani A."/>
            <person name="Fitzpatrick D."/>
            <person name="Nagy I."/>
            <person name="Doyle S."/>
            <person name="Anderson J.B."/>
            <person name="Grigoriev I.V."/>
            <person name="Gueldener U."/>
            <person name="Muensterkoetter M."/>
            <person name="Nagy L.G."/>
        </authorList>
    </citation>
    <scope>NUCLEOTIDE SEQUENCE [LARGE SCALE GENOMIC DNA]</scope>
    <source>
        <strain evidence="3">C18/9</strain>
    </source>
</reference>
<dbReference type="AlphaFoldDB" id="A0A284RPU7"/>
<feature type="compositionally biased region" description="Basic residues" evidence="1">
    <location>
        <begin position="125"/>
        <end position="140"/>
    </location>
</feature>
<evidence type="ECO:0000313" key="3">
    <source>
        <dbReference type="Proteomes" id="UP000219338"/>
    </source>
</evidence>
<dbReference type="Proteomes" id="UP000219338">
    <property type="component" value="Unassembled WGS sequence"/>
</dbReference>
<protein>
    <submittedName>
        <fullName evidence="2">Uncharacterized protein</fullName>
    </submittedName>
</protein>
<dbReference type="EMBL" id="FUEG01000013">
    <property type="protein sequence ID" value="SJL10780.1"/>
    <property type="molecule type" value="Genomic_DNA"/>
</dbReference>
<feature type="region of interest" description="Disordered" evidence="1">
    <location>
        <begin position="1"/>
        <end position="37"/>
    </location>
</feature>
<keyword evidence="3" id="KW-1185">Reference proteome</keyword>
<sequence>MTSAHALPWPRIRPPTPSRPTQHPPQRYQGQSPWHDALLLPDDLQYTEEFDTGCHLGAGGATEAETSHDDDDDYGGRDDFTLMEGHGNTCGRAAGKGGCGGTTLEGARRRGGGRDRHRDPDDERRRRRRPRPFARLRRIGGRNDCARNRGGMAIPQPASEHGRLRETGRRRHG</sequence>